<evidence type="ECO:0000313" key="2">
    <source>
        <dbReference type="EMBL" id="SNT36234.1"/>
    </source>
</evidence>
<dbReference type="AlphaFoldDB" id="A0A239M2Q9"/>
<dbReference type="RefSeq" id="WP_089227325.1">
    <property type="nucleotide sequence ID" value="NZ_FZOF01000022.1"/>
</dbReference>
<keyword evidence="1" id="KW-0732">Signal</keyword>
<name>A0A239M2Q9_9ACTN</name>
<feature type="chain" id="PRO_5012399109" evidence="1">
    <location>
        <begin position="26"/>
        <end position="83"/>
    </location>
</feature>
<dbReference type="Proteomes" id="UP000198280">
    <property type="component" value="Unassembled WGS sequence"/>
</dbReference>
<organism evidence="2 3">
    <name type="scientific">Actinacidiphila glaucinigra</name>
    <dbReference type="NCBI Taxonomy" id="235986"/>
    <lineage>
        <taxon>Bacteria</taxon>
        <taxon>Bacillati</taxon>
        <taxon>Actinomycetota</taxon>
        <taxon>Actinomycetes</taxon>
        <taxon>Kitasatosporales</taxon>
        <taxon>Streptomycetaceae</taxon>
        <taxon>Actinacidiphila</taxon>
    </lineage>
</organism>
<sequence>MIRRTATALALSAATVLIAAGAVAAADQGSEARTGAWVGPGVVKAWVGPGAVTEAWVGPGVVKAWVGPGAVTEAWVGPGAVEA</sequence>
<evidence type="ECO:0000256" key="1">
    <source>
        <dbReference type="SAM" id="SignalP"/>
    </source>
</evidence>
<reference evidence="2 3" key="1">
    <citation type="submission" date="2017-06" db="EMBL/GenBank/DDBJ databases">
        <authorList>
            <person name="Kim H.J."/>
            <person name="Triplett B.A."/>
        </authorList>
    </citation>
    <scope>NUCLEOTIDE SEQUENCE [LARGE SCALE GENOMIC DNA]</scope>
    <source>
        <strain evidence="2 3">CGMCC 4.1858</strain>
    </source>
</reference>
<feature type="signal peptide" evidence="1">
    <location>
        <begin position="1"/>
        <end position="25"/>
    </location>
</feature>
<evidence type="ECO:0000313" key="3">
    <source>
        <dbReference type="Proteomes" id="UP000198280"/>
    </source>
</evidence>
<proteinExistence type="predicted"/>
<keyword evidence="3" id="KW-1185">Reference proteome</keyword>
<accession>A0A239M2Q9</accession>
<gene>
    <name evidence="2" type="ORF">SAMN05216252_12264</name>
</gene>
<protein>
    <submittedName>
        <fullName evidence="2">Uncharacterized protein</fullName>
    </submittedName>
</protein>
<dbReference type="EMBL" id="FZOF01000022">
    <property type="protein sequence ID" value="SNT36234.1"/>
    <property type="molecule type" value="Genomic_DNA"/>
</dbReference>